<feature type="chain" id="PRO_5047428619" evidence="1">
    <location>
        <begin position="27"/>
        <end position="112"/>
    </location>
</feature>
<accession>A0ABY1PPI4</accession>
<dbReference type="EMBL" id="FXUL01000001">
    <property type="protein sequence ID" value="SMP41352.1"/>
    <property type="molecule type" value="Genomic_DNA"/>
</dbReference>
<proteinExistence type="predicted"/>
<reference evidence="2 3" key="1">
    <citation type="submission" date="2017-05" db="EMBL/GenBank/DDBJ databases">
        <authorList>
            <person name="Varghese N."/>
            <person name="Submissions S."/>
        </authorList>
    </citation>
    <scope>NUCLEOTIDE SEQUENCE [LARGE SCALE GENOMIC DNA]</scope>
    <source>
        <strain evidence="2 3">DSM 26001</strain>
    </source>
</reference>
<organism evidence="2 3">
    <name type="scientific">Noviherbaspirillum suwonense</name>
    <dbReference type="NCBI Taxonomy" id="1224511"/>
    <lineage>
        <taxon>Bacteria</taxon>
        <taxon>Pseudomonadati</taxon>
        <taxon>Pseudomonadota</taxon>
        <taxon>Betaproteobacteria</taxon>
        <taxon>Burkholderiales</taxon>
        <taxon>Oxalobacteraceae</taxon>
        <taxon>Noviherbaspirillum</taxon>
    </lineage>
</organism>
<dbReference type="RefSeq" id="WP_283440248.1">
    <property type="nucleotide sequence ID" value="NZ_FXUL01000001.1"/>
</dbReference>
<gene>
    <name evidence="2" type="ORF">SAMN06295970_10183</name>
</gene>
<comment type="caution">
    <text evidence="2">The sequence shown here is derived from an EMBL/GenBank/DDBJ whole genome shotgun (WGS) entry which is preliminary data.</text>
</comment>
<evidence type="ECO:0000256" key="1">
    <source>
        <dbReference type="SAM" id="SignalP"/>
    </source>
</evidence>
<sequence>MRSHRVLPRILSCIALGLALSAPAHALDRLFPPQTKRGDMSNVDFPTVKINGAERRLSAGAWIKNENNMIDMPVTLRGRQFVVNYTEDNEGNVNRVWILSPAEASVPLPKQQ</sequence>
<keyword evidence="3" id="KW-1185">Reference proteome</keyword>
<feature type="signal peptide" evidence="1">
    <location>
        <begin position="1"/>
        <end position="26"/>
    </location>
</feature>
<keyword evidence="1" id="KW-0732">Signal</keyword>
<evidence type="ECO:0000313" key="2">
    <source>
        <dbReference type="EMBL" id="SMP41352.1"/>
    </source>
</evidence>
<evidence type="ECO:0000313" key="3">
    <source>
        <dbReference type="Proteomes" id="UP001158049"/>
    </source>
</evidence>
<protein>
    <submittedName>
        <fullName evidence="2">Uncharacterized protein</fullName>
    </submittedName>
</protein>
<dbReference type="Proteomes" id="UP001158049">
    <property type="component" value="Unassembled WGS sequence"/>
</dbReference>
<name>A0ABY1PPI4_9BURK</name>